<organism evidence="1 2">
    <name type="scientific">Corchorus capsularis</name>
    <name type="common">Jute</name>
    <dbReference type="NCBI Taxonomy" id="210143"/>
    <lineage>
        <taxon>Eukaryota</taxon>
        <taxon>Viridiplantae</taxon>
        <taxon>Streptophyta</taxon>
        <taxon>Embryophyta</taxon>
        <taxon>Tracheophyta</taxon>
        <taxon>Spermatophyta</taxon>
        <taxon>Magnoliopsida</taxon>
        <taxon>eudicotyledons</taxon>
        <taxon>Gunneridae</taxon>
        <taxon>Pentapetalae</taxon>
        <taxon>rosids</taxon>
        <taxon>malvids</taxon>
        <taxon>Malvales</taxon>
        <taxon>Malvaceae</taxon>
        <taxon>Grewioideae</taxon>
        <taxon>Apeibeae</taxon>
        <taxon>Corchorus</taxon>
    </lineage>
</organism>
<keyword evidence="2" id="KW-1185">Reference proteome</keyword>
<dbReference type="Gramene" id="OMO98024">
    <property type="protein sequence ID" value="OMO98024"/>
    <property type="gene ID" value="CCACVL1_04365"/>
</dbReference>
<dbReference type="Proteomes" id="UP000188268">
    <property type="component" value="Unassembled WGS sequence"/>
</dbReference>
<reference evidence="1 2" key="1">
    <citation type="submission" date="2013-09" db="EMBL/GenBank/DDBJ databases">
        <title>Corchorus capsularis genome sequencing.</title>
        <authorList>
            <person name="Alam M."/>
            <person name="Haque M.S."/>
            <person name="Islam M.S."/>
            <person name="Emdad E.M."/>
            <person name="Islam M.M."/>
            <person name="Ahmed B."/>
            <person name="Halim A."/>
            <person name="Hossen Q.M.M."/>
            <person name="Hossain M.Z."/>
            <person name="Ahmed R."/>
            <person name="Khan M.M."/>
            <person name="Islam R."/>
            <person name="Rashid M.M."/>
            <person name="Khan S.A."/>
            <person name="Rahman M.S."/>
            <person name="Alam M."/>
        </authorList>
    </citation>
    <scope>NUCLEOTIDE SEQUENCE [LARGE SCALE GENOMIC DNA]</scope>
    <source>
        <strain evidence="2">cv. CVL-1</strain>
        <tissue evidence="1">Whole seedling</tissue>
    </source>
</reference>
<comment type="caution">
    <text evidence="1">The sequence shown here is derived from an EMBL/GenBank/DDBJ whole genome shotgun (WGS) entry which is preliminary data.</text>
</comment>
<dbReference type="EMBL" id="AWWV01007151">
    <property type="protein sequence ID" value="OMO98024.1"/>
    <property type="molecule type" value="Genomic_DNA"/>
</dbReference>
<protein>
    <submittedName>
        <fullName evidence="1">Uncharacterized protein</fullName>
    </submittedName>
</protein>
<name>A0A1R3JTA4_COCAP</name>
<evidence type="ECO:0000313" key="1">
    <source>
        <dbReference type="EMBL" id="OMO98024.1"/>
    </source>
</evidence>
<accession>A0A1R3JTA4</accession>
<gene>
    <name evidence="1" type="ORF">CCACVL1_04365</name>
</gene>
<evidence type="ECO:0000313" key="2">
    <source>
        <dbReference type="Proteomes" id="UP000188268"/>
    </source>
</evidence>
<sequence>MNPATSGYREPPPSHSLHLCLIRLTTAASKFIVVVDIIEHLDVTVPTPTPTG</sequence>
<proteinExistence type="predicted"/>
<dbReference type="AlphaFoldDB" id="A0A1R3JTA4"/>